<dbReference type="Proteomes" id="UP000199555">
    <property type="component" value="Unassembled WGS sequence"/>
</dbReference>
<organism evidence="1 2">
    <name type="scientific">Paracoccus chinensis</name>
    <dbReference type="NCBI Taxonomy" id="525640"/>
    <lineage>
        <taxon>Bacteria</taxon>
        <taxon>Pseudomonadati</taxon>
        <taxon>Pseudomonadota</taxon>
        <taxon>Alphaproteobacteria</taxon>
        <taxon>Rhodobacterales</taxon>
        <taxon>Paracoccaceae</taxon>
        <taxon>Paracoccus</taxon>
    </lineage>
</organism>
<protein>
    <submittedName>
        <fullName evidence="1">Uncharacterized protein</fullName>
    </submittedName>
</protein>
<dbReference type="OrthoDB" id="5413327at2"/>
<name>A0A1G9KBF5_9RHOB</name>
<accession>A0A1G9KBF5</accession>
<keyword evidence="2" id="KW-1185">Reference proteome</keyword>
<dbReference type="EMBL" id="FNGE01000011">
    <property type="protein sequence ID" value="SDL47270.1"/>
    <property type="molecule type" value="Genomic_DNA"/>
</dbReference>
<dbReference type="RefSeq" id="WP_090756513.1">
    <property type="nucleotide sequence ID" value="NZ_FNGE01000011.1"/>
</dbReference>
<reference evidence="2" key="1">
    <citation type="submission" date="2016-10" db="EMBL/GenBank/DDBJ databases">
        <authorList>
            <person name="Varghese N."/>
            <person name="Submissions S."/>
        </authorList>
    </citation>
    <scope>NUCLEOTIDE SEQUENCE [LARGE SCALE GENOMIC DNA]</scope>
    <source>
        <strain evidence="2">CGMCC 1.7655</strain>
    </source>
</reference>
<gene>
    <name evidence="1" type="ORF">SAMN04487971_11177</name>
</gene>
<dbReference type="STRING" id="525640.SAMN04487971_11177"/>
<dbReference type="AlphaFoldDB" id="A0A1G9KBF5"/>
<evidence type="ECO:0000313" key="1">
    <source>
        <dbReference type="EMBL" id="SDL47270.1"/>
    </source>
</evidence>
<evidence type="ECO:0000313" key="2">
    <source>
        <dbReference type="Proteomes" id="UP000199555"/>
    </source>
</evidence>
<proteinExistence type="predicted"/>
<sequence length="383" mass="42552">MSKITIRADQKRLGQGVRRFLIVESETPLRRLRHDRIFFDIPEGVTARPALLDCHVAPALMLAMAEGRDLFVQGPVSRRMIHNAYEFVEAWVSWRPALFSRIGIEAESIVDHVDNRPLRAIQAFSGGLDALYTTWYHRIGGPEPARKPLQAGLLVQGFDISPRDDSAMQIIYDQGRAILDTVDVRLFRMKTNLKNAIRIDWEMFHGAAIACALMQFSDEFNQGLIGSSGPYDALEIPWGSNPITDPLTGGAAMTIHHDGCGRSRNDKIDAIAGWPVAADNLRVCWRNPDPSQNCGTCEKCIRTALGFLANGHAIPKSLKAEISVADILSCPTNNKVQMDRFRQLRDLAIRNGVTGPWVEAISAKLQARNPAWQKKVPVLSRAA</sequence>